<evidence type="ECO:0000313" key="5">
    <source>
        <dbReference type="EMBL" id="MDE49351.1"/>
    </source>
</evidence>
<organism evidence="5">
    <name type="scientific">Aceria tosichella</name>
    <name type="common">wheat curl mite</name>
    <dbReference type="NCBI Taxonomy" id="561515"/>
    <lineage>
        <taxon>Eukaryota</taxon>
        <taxon>Metazoa</taxon>
        <taxon>Ecdysozoa</taxon>
        <taxon>Arthropoda</taxon>
        <taxon>Chelicerata</taxon>
        <taxon>Arachnida</taxon>
        <taxon>Acari</taxon>
        <taxon>Acariformes</taxon>
        <taxon>Trombidiformes</taxon>
        <taxon>Prostigmata</taxon>
        <taxon>Eupodina</taxon>
        <taxon>Eriophyoidea</taxon>
        <taxon>Eriophyidae</taxon>
        <taxon>Eriophyinae</taxon>
        <taxon>Aceriini</taxon>
        <taxon>Aceria</taxon>
    </lineage>
</organism>
<accession>A0A6G1SGK5</accession>
<dbReference type="InterPro" id="IPR023780">
    <property type="entry name" value="Chromo_domain"/>
</dbReference>
<dbReference type="GO" id="GO:0005634">
    <property type="term" value="C:nucleus"/>
    <property type="evidence" value="ECO:0007669"/>
    <property type="project" value="UniProtKB-SubCell"/>
</dbReference>
<dbReference type="Gene3D" id="2.40.50.40">
    <property type="match status" value="2"/>
</dbReference>
<dbReference type="SMART" id="SM00298">
    <property type="entry name" value="CHROMO"/>
    <property type="match status" value="2"/>
</dbReference>
<feature type="region of interest" description="Disordered" evidence="3">
    <location>
        <begin position="59"/>
        <end position="142"/>
    </location>
</feature>
<evidence type="ECO:0000256" key="3">
    <source>
        <dbReference type="SAM" id="MobiDB-lite"/>
    </source>
</evidence>
<dbReference type="PRINTS" id="PR00504">
    <property type="entry name" value="CHROMODOMAIN"/>
</dbReference>
<dbReference type="EMBL" id="GGYP01004580">
    <property type="protein sequence ID" value="MDE49351.1"/>
    <property type="molecule type" value="Transcribed_RNA"/>
</dbReference>
<protein>
    <submittedName>
        <fullName evidence="5">Heterochromatin protein 1</fullName>
    </submittedName>
</protein>
<evidence type="ECO:0000256" key="1">
    <source>
        <dbReference type="ARBA" id="ARBA00004123"/>
    </source>
</evidence>
<dbReference type="CDD" id="cd00024">
    <property type="entry name" value="CD_CSD"/>
    <property type="match status" value="1"/>
</dbReference>
<dbReference type="GO" id="GO:0000792">
    <property type="term" value="C:heterochromatin"/>
    <property type="evidence" value="ECO:0007669"/>
    <property type="project" value="UniProtKB-ARBA"/>
</dbReference>
<dbReference type="InterPro" id="IPR017984">
    <property type="entry name" value="Chromo_dom_subgr"/>
</dbReference>
<dbReference type="InterPro" id="IPR000953">
    <property type="entry name" value="Chromo/chromo_shadow_dom"/>
</dbReference>
<dbReference type="InterPro" id="IPR023779">
    <property type="entry name" value="Chromodomain_CS"/>
</dbReference>
<feature type="domain" description="Chromo" evidence="4">
    <location>
        <begin position="11"/>
        <end position="70"/>
    </location>
</feature>
<dbReference type="SUPFAM" id="SSF54160">
    <property type="entry name" value="Chromo domain-like"/>
    <property type="match status" value="2"/>
</dbReference>
<dbReference type="Pfam" id="PF01393">
    <property type="entry name" value="Chromo_shadow"/>
    <property type="match status" value="1"/>
</dbReference>
<keyword evidence="2" id="KW-0539">Nucleus</keyword>
<dbReference type="InterPro" id="IPR051219">
    <property type="entry name" value="Heterochromatin_chromo-domain"/>
</dbReference>
<evidence type="ECO:0000259" key="4">
    <source>
        <dbReference type="PROSITE" id="PS50013"/>
    </source>
</evidence>
<evidence type="ECO:0000256" key="2">
    <source>
        <dbReference type="ARBA" id="ARBA00023242"/>
    </source>
</evidence>
<sequence>MDEDSNDPEEYTVEAIRQKRKTKAGSYEYLIKWAGYPESDNTWEPLENLKCPELIQKFNEQAANERRRKKAEKSNTTATQQPSTSKRPRRDAPSLSGSIHGSEDTLNDDVNSLFVEDDDNEEGIADHGESARKKKKTSNNREALQTNDQVSLKGFERGLAIERILTASIGDDDKLYFFLKWQGRNDIEMVEADELEKKGSYELCRWYRERLYWEKSGSNNAQ</sequence>
<dbReference type="AlphaFoldDB" id="A0A6G1SGK5"/>
<dbReference type="InterPro" id="IPR016197">
    <property type="entry name" value="Chromo-like_dom_sf"/>
</dbReference>
<comment type="subcellular location">
    <subcellularLocation>
        <location evidence="1">Nucleus</location>
    </subcellularLocation>
</comment>
<proteinExistence type="predicted"/>
<reference evidence="5" key="1">
    <citation type="submission" date="2018-10" db="EMBL/GenBank/DDBJ databases">
        <title>Transcriptome assembly of Aceria tosichella (Wheat curl mite) Type 2.</title>
        <authorList>
            <person name="Scully E.D."/>
            <person name="Geib S.M."/>
            <person name="Palmer N.A."/>
            <person name="Gupta A.K."/>
            <person name="Sarath G."/>
            <person name="Tatineni S."/>
        </authorList>
    </citation>
    <scope>NUCLEOTIDE SEQUENCE</scope>
    <source>
        <strain evidence="5">LincolnNE</strain>
    </source>
</reference>
<dbReference type="PROSITE" id="PS50013">
    <property type="entry name" value="CHROMO_2"/>
    <property type="match status" value="2"/>
</dbReference>
<dbReference type="Pfam" id="PF00385">
    <property type="entry name" value="Chromo"/>
    <property type="match status" value="1"/>
</dbReference>
<dbReference type="InterPro" id="IPR008251">
    <property type="entry name" value="Chromo_shadow_dom"/>
</dbReference>
<name>A0A6G1SGK5_9ACAR</name>
<dbReference type="PANTHER" id="PTHR22812">
    <property type="entry name" value="CHROMOBOX PROTEIN"/>
    <property type="match status" value="1"/>
</dbReference>
<dbReference type="PROSITE" id="PS00598">
    <property type="entry name" value="CHROMO_1"/>
    <property type="match status" value="1"/>
</dbReference>
<dbReference type="CDD" id="cd00034">
    <property type="entry name" value="CSD"/>
    <property type="match status" value="1"/>
</dbReference>
<gene>
    <name evidence="5" type="ORF">g.12817</name>
</gene>
<feature type="domain" description="Chromo" evidence="4">
    <location>
        <begin position="159"/>
        <end position="218"/>
    </location>
</feature>
<feature type="compositionally biased region" description="Polar residues" evidence="3">
    <location>
        <begin position="74"/>
        <end position="85"/>
    </location>
</feature>